<dbReference type="Pfam" id="PF13181">
    <property type="entry name" value="TPR_8"/>
    <property type="match status" value="3"/>
</dbReference>
<keyword evidence="4" id="KW-0802">TPR repeat</keyword>
<evidence type="ECO:0000256" key="6">
    <source>
        <dbReference type="SAM" id="SignalP"/>
    </source>
</evidence>
<evidence type="ECO:0000256" key="3">
    <source>
        <dbReference type="ARBA" id="ARBA00023242"/>
    </source>
</evidence>
<dbReference type="InterPro" id="IPR036361">
    <property type="entry name" value="SAP_dom_sf"/>
</dbReference>
<sequence length="993" mass="112401">MKNGVWGPLEGQRGWWMAALLVAAIGVSSPNVEAFQVSSPHAVIPSSRKGTVALSSGVSSNYNRNTIDDSKVSTGLGAHERRRSPSPVTPSRMFLKAGQLHSQPFASLSSDFFDTPGVSTTSSKTTTSSLLADQMLDVLLPRRDRGILGFSIQDHGDKIVPSGNSPPSVSETSTSLHSSTDHSQERQLFQWSDADLQVWNVPEALDEEWLVPSSDNSMHHNPILNRSPNKNNVEKEDSSATAPAWFPWMPSITQIQALKVRELKRICADRGLKQMGNKAELQQRLWDWTRTQQHRQRRLMIGSNSLGNSVAGRKLRIESTTRDLLDKQDTTDDVSSPSSLEEWARTYNIEPLLQRREQIHKEKREGKPVKKKPGTKSRRRSYPINPSKEYLSKLFDAPSSQYSNFEVKEMYAAAKTADKNGDRVLCKQILHKLKEATPHDGRIHRRLARMEMEEGNVYQAREILQDGLRSNPDNAYLWHGLGLLEVKAGNDDASSKCFMKAIQLDPAFPNAYHACATREHTKGHIANAMKLLKAGLQYCPTNHRLHHALGDLYREAKLLDMAEKSFRRALEHSPEVSRSFAYTSLSHVAYELGDIQACRSWLRKAINLNNGRSAKGWLSMSRLEESEGNIDAARSVCIAALNMYEKGLLSRSRRPGSENTSKQEGMLLESARFQDPVQLKNHLLESVPKYRSGDHFLKVYRNWARLEENHGTTETVDDVYNRASLAFPWEWRVSLDWAKYHVDQWASCRVSWRFDRARLLFNEACNKASNKHADPYRLYAEFEMSQGMYEEARKILYHGALVISDSSDGGMGNQRGMAELYHTWAVCEWYLNNLSRAEVLFDHALRLTKAGEEGSSLRSSILYSIAQLEYEVGEYHLAQHCVCLCLKENALPGGNARVWELWAKVAEELGDEDLSEKCWEQASLVETAVDDFDATSLSVLRALSDPGSATMKEADMQKLMRKDPWHYRIVDVERKRSKLFGVTLPPEREELQD</sequence>
<dbReference type="Gene3D" id="1.10.720.30">
    <property type="entry name" value="SAP domain"/>
    <property type="match status" value="1"/>
</dbReference>
<dbReference type="Pfam" id="PF23231">
    <property type="entry name" value="HAT_Syf1_CNRKL1_C"/>
    <property type="match status" value="1"/>
</dbReference>
<dbReference type="Pfam" id="PF02037">
    <property type="entry name" value="SAP"/>
    <property type="match status" value="1"/>
</dbReference>
<evidence type="ECO:0000259" key="7">
    <source>
        <dbReference type="PROSITE" id="PS50800"/>
    </source>
</evidence>
<dbReference type="SUPFAM" id="SSF81901">
    <property type="entry name" value="HCP-like"/>
    <property type="match status" value="1"/>
</dbReference>
<name>A0A9N8EIV3_9STRA</name>
<feature type="chain" id="PRO_5040374815" evidence="6">
    <location>
        <begin position="35"/>
        <end position="993"/>
    </location>
</feature>
<dbReference type="InterPro" id="IPR003034">
    <property type="entry name" value="SAP_dom"/>
</dbReference>
<dbReference type="InterPro" id="IPR055430">
    <property type="entry name" value="HAT_Syf1_CNRKL1_C"/>
</dbReference>
<dbReference type="SMART" id="SM00513">
    <property type="entry name" value="SAP"/>
    <property type="match status" value="1"/>
</dbReference>
<dbReference type="SMART" id="SM00386">
    <property type="entry name" value="HAT"/>
    <property type="match status" value="4"/>
</dbReference>
<dbReference type="PANTHER" id="PTHR44917:SF1">
    <property type="entry name" value="PROTEIN HIGH CHLOROPHYLL FLUORESCENT 107"/>
    <property type="match status" value="1"/>
</dbReference>
<comment type="caution">
    <text evidence="8">The sequence shown here is derived from an EMBL/GenBank/DDBJ whole genome shotgun (WGS) entry which is preliminary data.</text>
</comment>
<feature type="region of interest" description="Disordered" evidence="5">
    <location>
        <begin position="65"/>
        <end position="90"/>
    </location>
</feature>
<dbReference type="Gene3D" id="1.25.40.10">
    <property type="entry name" value="Tetratricopeptide repeat domain"/>
    <property type="match status" value="2"/>
</dbReference>
<protein>
    <submittedName>
        <fullName evidence="8">Tetratricopeptide repeat</fullName>
    </submittedName>
</protein>
<keyword evidence="3" id="KW-0539">Nucleus</keyword>
<feature type="signal peptide" evidence="6">
    <location>
        <begin position="1"/>
        <end position="34"/>
    </location>
</feature>
<dbReference type="InterPro" id="IPR003107">
    <property type="entry name" value="HAT"/>
</dbReference>
<keyword evidence="6" id="KW-0732">Signal</keyword>
<evidence type="ECO:0000256" key="4">
    <source>
        <dbReference type="PROSITE-ProRule" id="PRU00339"/>
    </source>
</evidence>
<evidence type="ECO:0000313" key="9">
    <source>
        <dbReference type="Proteomes" id="UP001153069"/>
    </source>
</evidence>
<feature type="region of interest" description="Disordered" evidence="5">
    <location>
        <begin position="154"/>
        <end position="184"/>
    </location>
</feature>
<reference evidence="8" key="1">
    <citation type="submission" date="2020-06" db="EMBL/GenBank/DDBJ databases">
        <authorList>
            <consortium name="Plant Systems Biology data submission"/>
        </authorList>
    </citation>
    <scope>NUCLEOTIDE SEQUENCE</scope>
    <source>
        <strain evidence="8">D6</strain>
    </source>
</reference>
<dbReference type="InterPro" id="IPR019734">
    <property type="entry name" value="TPR_rpt"/>
</dbReference>
<organism evidence="8 9">
    <name type="scientific">Seminavis robusta</name>
    <dbReference type="NCBI Taxonomy" id="568900"/>
    <lineage>
        <taxon>Eukaryota</taxon>
        <taxon>Sar</taxon>
        <taxon>Stramenopiles</taxon>
        <taxon>Ochrophyta</taxon>
        <taxon>Bacillariophyta</taxon>
        <taxon>Bacillariophyceae</taxon>
        <taxon>Bacillariophycidae</taxon>
        <taxon>Naviculales</taxon>
        <taxon>Naviculaceae</taxon>
        <taxon>Seminavis</taxon>
    </lineage>
</organism>
<dbReference type="AlphaFoldDB" id="A0A9N8EIV3"/>
<dbReference type="PANTHER" id="PTHR44917">
    <property type="entry name" value="PROTEIN HIGH CHLOROPHYLL FLUORESCENT 107"/>
    <property type="match status" value="1"/>
</dbReference>
<dbReference type="GO" id="GO:0006397">
    <property type="term" value="P:mRNA processing"/>
    <property type="evidence" value="ECO:0007669"/>
    <property type="project" value="InterPro"/>
</dbReference>
<dbReference type="SUPFAM" id="SSF68906">
    <property type="entry name" value="SAP domain"/>
    <property type="match status" value="1"/>
</dbReference>
<dbReference type="EMBL" id="CAICTM010001269">
    <property type="protein sequence ID" value="CAB9522141.1"/>
    <property type="molecule type" value="Genomic_DNA"/>
</dbReference>
<feature type="compositionally biased region" description="Basic residues" evidence="5">
    <location>
        <begin position="369"/>
        <end position="381"/>
    </location>
</feature>
<dbReference type="GO" id="GO:0005634">
    <property type="term" value="C:nucleus"/>
    <property type="evidence" value="ECO:0007669"/>
    <property type="project" value="UniProtKB-SubCell"/>
</dbReference>
<evidence type="ECO:0000256" key="5">
    <source>
        <dbReference type="SAM" id="MobiDB-lite"/>
    </source>
</evidence>
<dbReference type="GO" id="GO:0003729">
    <property type="term" value="F:mRNA binding"/>
    <property type="evidence" value="ECO:0007669"/>
    <property type="project" value="InterPro"/>
</dbReference>
<feature type="repeat" description="TPR" evidence="4">
    <location>
        <begin position="543"/>
        <end position="576"/>
    </location>
</feature>
<feature type="domain" description="SAP" evidence="7">
    <location>
        <begin position="255"/>
        <end position="289"/>
    </location>
</feature>
<evidence type="ECO:0000313" key="8">
    <source>
        <dbReference type="EMBL" id="CAB9522141.1"/>
    </source>
</evidence>
<feature type="compositionally biased region" description="Low complexity" evidence="5">
    <location>
        <begin position="168"/>
        <end position="178"/>
    </location>
</feature>
<feature type="compositionally biased region" description="Basic and acidic residues" evidence="5">
    <location>
        <begin position="357"/>
        <end position="368"/>
    </location>
</feature>
<feature type="repeat" description="TPR" evidence="4">
    <location>
        <begin position="475"/>
        <end position="508"/>
    </location>
</feature>
<accession>A0A9N8EIV3</accession>
<keyword evidence="9" id="KW-1185">Reference proteome</keyword>
<gene>
    <name evidence="8" type="ORF">SEMRO_1271_G258110.1</name>
</gene>
<feature type="region of interest" description="Disordered" evidence="5">
    <location>
        <begin position="357"/>
        <end position="383"/>
    </location>
</feature>
<dbReference type="InterPro" id="IPR044624">
    <property type="entry name" value="Mbb1-like"/>
</dbReference>
<comment type="subcellular location">
    <subcellularLocation>
        <location evidence="1">Nucleus</location>
    </subcellularLocation>
</comment>
<dbReference type="InterPro" id="IPR011990">
    <property type="entry name" value="TPR-like_helical_dom_sf"/>
</dbReference>
<evidence type="ECO:0000256" key="2">
    <source>
        <dbReference type="ARBA" id="ARBA00022737"/>
    </source>
</evidence>
<dbReference type="SMART" id="SM00028">
    <property type="entry name" value="TPR"/>
    <property type="match status" value="7"/>
</dbReference>
<dbReference type="OrthoDB" id="541719at2759"/>
<dbReference type="PROSITE" id="PS50800">
    <property type="entry name" value="SAP"/>
    <property type="match status" value="1"/>
</dbReference>
<dbReference type="SUPFAM" id="SSF48452">
    <property type="entry name" value="TPR-like"/>
    <property type="match status" value="1"/>
</dbReference>
<keyword evidence="2" id="KW-0677">Repeat</keyword>
<dbReference type="Proteomes" id="UP001153069">
    <property type="component" value="Unassembled WGS sequence"/>
</dbReference>
<proteinExistence type="predicted"/>
<evidence type="ECO:0000256" key="1">
    <source>
        <dbReference type="ARBA" id="ARBA00004123"/>
    </source>
</evidence>
<dbReference type="PROSITE" id="PS50005">
    <property type="entry name" value="TPR"/>
    <property type="match status" value="2"/>
</dbReference>